<proteinExistence type="predicted"/>
<gene>
    <name evidence="1" type="ORF">KQJ23_06615</name>
</gene>
<protein>
    <submittedName>
        <fullName evidence="1">Extracellular solute-binding protein</fullName>
    </submittedName>
</protein>
<name>A0ABS6FMX0_9BACL</name>
<organism evidence="1 2">
    <name type="scientific">Paenibacillus brevis</name>
    <dbReference type="NCBI Taxonomy" id="2841508"/>
    <lineage>
        <taxon>Bacteria</taxon>
        <taxon>Bacillati</taxon>
        <taxon>Bacillota</taxon>
        <taxon>Bacilli</taxon>
        <taxon>Bacillales</taxon>
        <taxon>Paenibacillaceae</taxon>
        <taxon>Paenibacillus</taxon>
    </lineage>
</organism>
<sequence length="443" mass="49521">MRSKSESLLRMGLLGLVLVLLLASCGGGKTPGNRSDMDIVLHNPEVEAASPDRIVLHLLSFHTGQEFEFWKWLGAEYSKQAPHVEIQVDFISSDDYFTDNKLLASFATGHGPDIFFVSPGTIRRFENAGILETLTKEFTPEIRQDFDPAALESVTLNDQIYAVPFETELLGLYYNEELFREHGLMPPATWPELEAAANALKSPGVSGLTIETFKSVYQSFTWLPFLWQTRADLVSGDGRTSGLKSPDAAAMFRFYRGMVDQGLLNMHPSRPTTDIGILASGETAMQVSGTWNIRMLETIYADKPIGVVPLPVPEGGEPVTIAGGWKIGVNHFSKYNEEAKKFVMWAFAGEPEIPLKWVSDVKFAYSPRKSVMKAGEEQYLNGLRRVFTEQIYGTERQEPQYPAEISSIFTESLQRLLYGGALPNDLTESTYRQITDYLTDTEK</sequence>
<dbReference type="InterPro" id="IPR006059">
    <property type="entry name" value="SBP"/>
</dbReference>
<dbReference type="PROSITE" id="PS51257">
    <property type="entry name" value="PROKAR_LIPOPROTEIN"/>
    <property type="match status" value="1"/>
</dbReference>
<evidence type="ECO:0000313" key="1">
    <source>
        <dbReference type="EMBL" id="MBU5671504.1"/>
    </source>
</evidence>
<dbReference type="PANTHER" id="PTHR43649">
    <property type="entry name" value="ARABINOSE-BINDING PROTEIN-RELATED"/>
    <property type="match status" value="1"/>
</dbReference>
<reference evidence="1 2" key="1">
    <citation type="submission" date="2021-06" db="EMBL/GenBank/DDBJ databases">
        <authorList>
            <person name="Sun Q."/>
            <person name="Li D."/>
        </authorList>
    </citation>
    <scope>NUCLEOTIDE SEQUENCE [LARGE SCALE GENOMIC DNA]</scope>
    <source>
        <strain evidence="1 2">MSJ-6</strain>
    </source>
</reference>
<dbReference type="EMBL" id="JAHLQJ010000004">
    <property type="protein sequence ID" value="MBU5671504.1"/>
    <property type="molecule type" value="Genomic_DNA"/>
</dbReference>
<keyword evidence="2" id="KW-1185">Reference proteome</keyword>
<accession>A0ABS6FMX0</accession>
<dbReference type="RefSeq" id="WP_216477978.1">
    <property type="nucleotide sequence ID" value="NZ_JAHLQJ010000004.1"/>
</dbReference>
<dbReference type="Proteomes" id="UP000743001">
    <property type="component" value="Unassembled WGS sequence"/>
</dbReference>
<comment type="caution">
    <text evidence="1">The sequence shown here is derived from an EMBL/GenBank/DDBJ whole genome shotgun (WGS) entry which is preliminary data.</text>
</comment>
<dbReference type="PANTHER" id="PTHR43649:SF12">
    <property type="entry name" value="DIACETYLCHITOBIOSE BINDING PROTEIN DASA"/>
    <property type="match status" value="1"/>
</dbReference>
<dbReference type="InterPro" id="IPR050490">
    <property type="entry name" value="Bact_solute-bd_prot1"/>
</dbReference>
<dbReference type="Pfam" id="PF01547">
    <property type="entry name" value="SBP_bac_1"/>
    <property type="match status" value="1"/>
</dbReference>
<evidence type="ECO:0000313" key="2">
    <source>
        <dbReference type="Proteomes" id="UP000743001"/>
    </source>
</evidence>